<name>A0A058ZVF3_EUCGR</name>
<dbReference type="PANTHER" id="PTHR42905">
    <property type="entry name" value="PHOSPHOENOLPYRUVATE CARBOXYLASE"/>
    <property type="match status" value="1"/>
</dbReference>
<sequence length="79" mass="8895">MEAGADACFVEAPRNDDELKEIGRCTKGYTVCNMIEGGVKPLHAAEKLKRWGFHLIMRPAHGALCLSVRHYQCPRVLER</sequence>
<dbReference type="Gene3D" id="3.20.20.60">
    <property type="entry name" value="Phosphoenolpyruvate-binding domains"/>
    <property type="match status" value="1"/>
</dbReference>
<organism evidence="2">
    <name type="scientific">Eucalyptus grandis</name>
    <name type="common">Flooded gum</name>
    <dbReference type="NCBI Taxonomy" id="71139"/>
    <lineage>
        <taxon>Eukaryota</taxon>
        <taxon>Viridiplantae</taxon>
        <taxon>Streptophyta</taxon>
        <taxon>Embryophyta</taxon>
        <taxon>Tracheophyta</taxon>
        <taxon>Spermatophyta</taxon>
        <taxon>Magnoliopsida</taxon>
        <taxon>eudicotyledons</taxon>
        <taxon>Gunneridae</taxon>
        <taxon>Pentapetalae</taxon>
        <taxon>rosids</taxon>
        <taxon>malvids</taxon>
        <taxon>Myrtales</taxon>
        <taxon>Myrtaceae</taxon>
        <taxon>Myrtoideae</taxon>
        <taxon>Eucalypteae</taxon>
        <taxon>Eucalyptus</taxon>
    </lineage>
</organism>
<protein>
    <submittedName>
        <fullName evidence="2">Uncharacterized protein</fullName>
    </submittedName>
</protein>
<dbReference type="InterPro" id="IPR040442">
    <property type="entry name" value="Pyrv_kinase-like_dom_sf"/>
</dbReference>
<dbReference type="InterPro" id="IPR015813">
    <property type="entry name" value="Pyrv/PenolPyrv_kinase-like_dom"/>
</dbReference>
<evidence type="ECO:0000313" key="2">
    <source>
        <dbReference type="EMBL" id="KCW45767.1"/>
    </source>
</evidence>
<dbReference type="SUPFAM" id="SSF51621">
    <property type="entry name" value="Phosphoenolpyruvate/pyruvate domain"/>
    <property type="match status" value="1"/>
</dbReference>
<evidence type="ECO:0000313" key="1">
    <source>
        <dbReference type="EMBL" id="KAK2633175.1"/>
    </source>
</evidence>
<reference evidence="1" key="2">
    <citation type="journal article" date="2014" name="Nature">
        <title>The genome of Eucalyptus grandis.</title>
        <authorList>
            <person name="Myburg A.A."/>
            <person name="Grattapaglia D."/>
            <person name="Tuskan G.A."/>
            <person name="Hellsten U."/>
            <person name="Hayes R.D."/>
            <person name="Grimwood J."/>
            <person name="Jenkins J."/>
            <person name="Lindquist E."/>
            <person name="Tice H."/>
            <person name="Bauer D."/>
            <person name="Goodstein D.M."/>
            <person name="Dubchak I."/>
            <person name="Poliakov A."/>
            <person name="Mizrachi E."/>
            <person name="Kullan A.R."/>
            <person name="Hussey S.G."/>
            <person name="Pinard D."/>
            <person name="van der Merwe K."/>
            <person name="Singh P."/>
            <person name="van Jaarsveld I."/>
            <person name="Silva-Junior O.B."/>
            <person name="Togawa R.C."/>
            <person name="Pappas M.R."/>
            <person name="Faria D.A."/>
            <person name="Sansaloni C.P."/>
            <person name="Petroli C.D."/>
            <person name="Yang X."/>
            <person name="Ranjan P."/>
            <person name="Tschaplinski T.J."/>
            <person name="Ye C.Y."/>
            <person name="Li T."/>
            <person name="Sterck L."/>
            <person name="Vanneste K."/>
            <person name="Murat F."/>
            <person name="Soler M."/>
            <person name="Clemente H.S."/>
            <person name="Saidi N."/>
            <person name="Cassan-Wang H."/>
            <person name="Dunand C."/>
            <person name="Hefer C.A."/>
            <person name="Bornberg-Bauer E."/>
            <person name="Kersting A.R."/>
            <person name="Vining K."/>
            <person name="Amarasinghe V."/>
            <person name="Ranik M."/>
            <person name="Naithani S."/>
            <person name="Elser J."/>
            <person name="Boyd A.E."/>
            <person name="Liston A."/>
            <person name="Spatafora J.W."/>
            <person name="Dharmwardhana P."/>
            <person name="Raja R."/>
            <person name="Sullivan C."/>
            <person name="Romanel E."/>
            <person name="Alves-Ferreira M."/>
            <person name="Kulheim C."/>
            <person name="Foley W."/>
            <person name="Carocha V."/>
            <person name="Paiva J."/>
            <person name="Kudrna D."/>
            <person name="Brommonschenkel S.H."/>
            <person name="Pasquali G."/>
            <person name="Byrne M."/>
            <person name="Rigault P."/>
            <person name="Tibbits J."/>
            <person name="Spokevicius A."/>
            <person name="Jones R.C."/>
            <person name="Steane D.A."/>
            <person name="Vaillancourt R.E."/>
            <person name="Potts B.M."/>
            <person name="Joubert F."/>
            <person name="Barry K."/>
            <person name="Pappas G.J."/>
            <person name="Strauss S.H."/>
            <person name="Jaiswal P."/>
            <person name="Grima-Pettenati J."/>
            <person name="Salse J."/>
            <person name="Van de Peer Y."/>
            <person name="Rokhsar D.S."/>
            <person name="Schmutz J."/>
        </authorList>
    </citation>
    <scope>NUCLEOTIDE SEQUENCE</scope>
    <source>
        <tissue evidence="1">Leaf extractions</tissue>
    </source>
</reference>
<dbReference type="EMBL" id="MU848268">
    <property type="protein sequence ID" value="KAK2633175.1"/>
    <property type="molecule type" value="Genomic_DNA"/>
</dbReference>
<dbReference type="AlphaFoldDB" id="A0A058ZVF3"/>
<reference evidence="1" key="3">
    <citation type="submission" date="2023-04" db="EMBL/GenBank/DDBJ databases">
        <title>WGS assembly of Eucalyptus grandis.</title>
        <authorList>
            <person name="Myburg A."/>
            <person name="Grattapaglia D."/>
            <person name="Tuskan G."/>
            <person name="Hellsten U."/>
            <person name="Hayes R."/>
            <person name="Grimwood J."/>
            <person name="Jenkins J."/>
            <person name="Lindquist E."/>
            <person name="Tice H."/>
            <person name="Bauer D."/>
            <person name="Goodstein D."/>
            <person name="Dubchak I."/>
            <person name="Poliakov A."/>
            <person name="Mizrachi E."/>
            <person name="Kullan A."/>
            <person name="Hussey S."/>
            <person name="Pinard D."/>
            <person name="Van D."/>
            <person name="Singh P."/>
            <person name="Van J."/>
            <person name="Silva-Junior O."/>
            <person name="Togawa R."/>
            <person name="Pappas M."/>
            <person name="Faria D."/>
            <person name="Sansaloni C."/>
            <person name="Petroli C."/>
            <person name="Yang X."/>
            <person name="Ranjan P."/>
            <person name="Tschaplinski T."/>
            <person name="Ye C."/>
            <person name="Li T."/>
            <person name="Sterck L."/>
            <person name="Vanneste K."/>
            <person name="Murat F."/>
            <person name="Soler M."/>
            <person name="Clemente H."/>
            <person name="Saidi N."/>
            <person name="Cassan-Wang H."/>
            <person name="Dunand C."/>
            <person name="Hefer C."/>
            <person name="Bornberg-Bauer E."/>
            <person name="Kersting A."/>
            <person name="Vining K."/>
            <person name="Amarasinghe V."/>
            <person name="Ranik M."/>
            <person name="Naithani S."/>
            <person name="Elser J."/>
            <person name="Boyd A."/>
            <person name="Liston A."/>
            <person name="Spatafora J."/>
            <person name="Dharmwardhana P."/>
            <person name="Raja R."/>
            <person name="Sullivan C."/>
            <person name="Romanel E."/>
            <person name="Alves-Ferreira M."/>
            <person name="Kulheim C."/>
            <person name="Foley W."/>
            <person name="Carocha V."/>
            <person name="Paiva J."/>
            <person name="Kudrna D."/>
            <person name="Brommonschenkel S."/>
            <person name="Pasquali G."/>
            <person name="Byrne M."/>
            <person name="Rigault P."/>
            <person name="Tibbits J."/>
            <person name="Spokevicius A."/>
            <person name="Jones R."/>
            <person name="Steane D."/>
            <person name="Vaillancourt R."/>
            <person name="Potts B."/>
            <person name="Joubert F."/>
            <person name="Barry K."/>
            <person name="Pappas G."/>
            <person name="Strauss S."/>
            <person name="Jaiswal P."/>
            <person name="Grima-Pettenati J."/>
            <person name="Salse J."/>
            <person name="Van D."/>
            <person name="Rokhsar D."/>
            <person name="Schmutz J."/>
        </authorList>
    </citation>
    <scope>NUCLEOTIDE SEQUENCE</scope>
    <source>
        <tissue evidence="1">Leaf extractions</tissue>
    </source>
</reference>
<gene>
    <name evidence="2" type="ORF">EUGRSUZ_L00405</name>
</gene>
<reference evidence="1" key="4">
    <citation type="submission" date="2023-07" db="EMBL/GenBank/DDBJ databases">
        <authorList>
            <person name="Myburg A.A."/>
            <person name="Grattapaglia D."/>
            <person name="Tuskan G.A."/>
            <person name="Hellsten U."/>
            <person name="Hayes R.D."/>
            <person name="Grimwood J."/>
            <person name="Jenkins J."/>
            <person name="Lindquist E."/>
            <person name="Tice H."/>
            <person name="Bauer D."/>
            <person name="Goodstein D.M."/>
            <person name="Dubchak I."/>
            <person name="Poliakov A."/>
            <person name="Mizrachi E."/>
            <person name="Kullan A.R."/>
            <person name="Hussey S.G."/>
            <person name="Pinard D."/>
            <person name="Van D.M."/>
            <person name="Singh P."/>
            <person name="Van J.I."/>
            <person name="Silva-Junior O.B."/>
            <person name="Togawa R.C."/>
            <person name="Pappas M.R."/>
            <person name="Faria D.A."/>
            <person name="Sansaloni C.P."/>
            <person name="Petroli C.D."/>
            <person name="Yang X."/>
            <person name="Ranjan P."/>
            <person name="Tschaplinski T.J."/>
            <person name="Ye C.Y."/>
            <person name="Li T."/>
            <person name="Sterck L."/>
            <person name="Vanneste K."/>
            <person name="Murat F."/>
            <person name="Soler M."/>
            <person name="Clemente H.S."/>
            <person name="Saidi N."/>
            <person name="Cassan-Wang H."/>
            <person name="Dunand C."/>
            <person name="Hefer C.A."/>
            <person name="Bornberg-Bauer E."/>
            <person name="Kersting A.R."/>
            <person name="Vining K."/>
            <person name="Amarasinghe V."/>
            <person name="Ranik M."/>
            <person name="Naithani S."/>
            <person name="Elser J."/>
            <person name="Boyd A.E."/>
            <person name="Liston A."/>
            <person name="Spatafora J.W."/>
            <person name="Dharmwardhana P."/>
            <person name="Raja R."/>
            <person name="Sullivan C."/>
            <person name="Romanel E."/>
            <person name="Alves-Ferreira M."/>
            <person name="Kulheim C."/>
            <person name="Foley W."/>
            <person name="Carocha V."/>
            <person name="Paiva J."/>
            <person name="Kudrna D."/>
            <person name="Brommonschenkel S.H."/>
            <person name="Pasquali G."/>
            <person name="Byrne M."/>
            <person name="Rigault P."/>
            <person name="Tibbits J."/>
            <person name="Spokevicius A."/>
            <person name="Jones R.C."/>
            <person name="Steane D.A."/>
            <person name="Vaillancourt R.E."/>
            <person name="Potts B.M."/>
            <person name="Joubert F."/>
            <person name="Barry K."/>
            <person name="Pappas G.J."/>
            <person name="Strauss S.H."/>
            <person name="Jaiswal P."/>
            <person name="Grima-Pettenati J."/>
            <person name="Salse J."/>
            <person name="Van D.P."/>
            <person name="Rokhsar D.S."/>
            <person name="Schmutz J."/>
        </authorList>
    </citation>
    <scope>NUCLEOTIDE SEQUENCE</scope>
    <source>
        <tissue evidence="1">Leaf extractions</tissue>
    </source>
</reference>
<dbReference type="STRING" id="71139.A0A058ZVF3"/>
<reference evidence="2" key="1">
    <citation type="submission" date="2013-07" db="EMBL/GenBank/DDBJ databases">
        <title>The genome of Eucalyptus grandis.</title>
        <authorList>
            <person name="Schmutz J."/>
            <person name="Hayes R."/>
            <person name="Myburg A."/>
            <person name="Tuskan G."/>
            <person name="Grattapaglia D."/>
            <person name="Rokhsar D.S."/>
        </authorList>
    </citation>
    <scope>NUCLEOTIDE SEQUENCE</scope>
    <source>
        <tissue evidence="2">Leaf extractions</tissue>
    </source>
</reference>
<dbReference type="GO" id="GO:0003824">
    <property type="term" value="F:catalytic activity"/>
    <property type="evidence" value="ECO:0007669"/>
    <property type="project" value="InterPro"/>
</dbReference>
<dbReference type="Proteomes" id="UP000030711">
    <property type="component" value="Unassembled WGS sequence"/>
</dbReference>
<dbReference type="PANTHER" id="PTHR42905:SF5">
    <property type="entry name" value="CARBOXYVINYL-CARBOXYPHOSPHONATE PHOSPHORYLMUTASE, CHLOROPLASTIC"/>
    <property type="match status" value="1"/>
</dbReference>
<evidence type="ECO:0000313" key="3">
    <source>
        <dbReference type="Proteomes" id="UP000030711"/>
    </source>
</evidence>
<dbReference type="Gramene" id="KCW45767">
    <property type="protein sequence ID" value="KCW45767"/>
    <property type="gene ID" value="EUGRSUZ_L00405"/>
</dbReference>
<proteinExistence type="predicted"/>
<accession>A0A058ZVF3</accession>
<dbReference type="EMBL" id="KK198778">
    <property type="protein sequence ID" value="KCW45767.1"/>
    <property type="molecule type" value="Genomic_DNA"/>
</dbReference>
<dbReference type="InParanoid" id="A0A058ZVF3"/>
<keyword evidence="3" id="KW-1185">Reference proteome</keyword>